<dbReference type="InterPro" id="IPR006145">
    <property type="entry name" value="PsdUridine_synth_RsuA/RluA"/>
</dbReference>
<comment type="caution">
    <text evidence="4">The sequence shown here is derived from an EMBL/GenBank/DDBJ whole genome shotgun (WGS) entry which is preliminary data.</text>
</comment>
<feature type="compositionally biased region" description="Basic residues" evidence="2">
    <location>
        <begin position="1"/>
        <end position="22"/>
    </location>
</feature>
<evidence type="ECO:0000313" key="5">
    <source>
        <dbReference type="Proteomes" id="UP001642464"/>
    </source>
</evidence>
<protein>
    <submittedName>
        <fullName evidence="4">Ribosomal large subunit pseudouridine synthase D (23S rRNA pseudouridine(1911/1915/1917) synthase) (rRNA pseudouridylate synthase D) (rRNA-uridine isomerase D)</fullName>
    </submittedName>
</protein>
<evidence type="ECO:0000259" key="3">
    <source>
        <dbReference type="Pfam" id="PF00849"/>
    </source>
</evidence>
<feature type="compositionally biased region" description="Low complexity" evidence="2">
    <location>
        <begin position="198"/>
        <end position="208"/>
    </location>
</feature>
<accession>A0ABP0MGS3</accession>
<dbReference type="SUPFAM" id="SSF55120">
    <property type="entry name" value="Pseudouridine synthase"/>
    <property type="match status" value="1"/>
</dbReference>
<feature type="compositionally biased region" description="Acidic residues" evidence="2">
    <location>
        <begin position="265"/>
        <end position="275"/>
    </location>
</feature>
<dbReference type="Gene3D" id="3.30.2350.10">
    <property type="entry name" value="Pseudouridine synthase"/>
    <property type="match status" value="1"/>
</dbReference>
<feature type="region of interest" description="Disordered" evidence="2">
    <location>
        <begin position="184"/>
        <end position="226"/>
    </location>
</feature>
<sequence length="528" mass="60198">MAYSKCRRKPKVQTKTERKRKNAEREMDTCSGFSCQAEIPPEVSELFETLRGEALRRAWATGQCVHTLRTRTRGFLSFIWGPAQGTVEKAHFFGTIQFEEAGGREAYRSTMTGLTNDEEERKEHPEFDMLLYHQPTLDDFLRLIRKASIRGNLRAGSSVARTEARLLDEDLQRNITRAALRLGRSRDASGAQVPDGKAANASSENAEAFGQLDTTEEPAKEDSDGMEAPRILKATEHWMAILKPAHWQVSVDAKEAARMGSSSPFEEDEDAEEEPEKPRVQAWIRKHMSRTYPICSDPTEAFGLLHRLDAQTSGVLVCAKSYEGAYWLRLQWCQYAVDKEYVCVVHGWVDRAQREIHKRIRVEKRKAPNSRRTVSTYCTVGPNGKPSFTELFTLAHLKRQGTEEPYSLVLLKLHTGRTHQIRVHMLSIGHPLVTDSKYAEEHLTEDRAWCPRNFLHTYRLAFRDLPSVEELEASPHGGPVQELVSPLPSDLQETLQSLEPIDEISRKHLEDWSAGEAERLRPFESYLE</sequence>
<dbReference type="InterPro" id="IPR050188">
    <property type="entry name" value="RluA_PseudoU_synthase"/>
</dbReference>
<dbReference type="EMBL" id="CAXAMM010021112">
    <property type="protein sequence ID" value="CAK9049299.1"/>
    <property type="molecule type" value="Genomic_DNA"/>
</dbReference>
<dbReference type="PANTHER" id="PTHR21600:SF87">
    <property type="entry name" value="RNA PSEUDOURIDYLATE SYNTHASE DOMAIN-CONTAINING PROTEIN 1"/>
    <property type="match status" value="1"/>
</dbReference>
<organism evidence="4 5">
    <name type="scientific">Durusdinium trenchii</name>
    <dbReference type="NCBI Taxonomy" id="1381693"/>
    <lineage>
        <taxon>Eukaryota</taxon>
        <taxon>Sar</taxon>
        <taxon>Alveolata</taxon>
        <taxon>Dinophyceae</taxon>
        <taxon>Suessiales</taxon>
        <taxon>Symbiodiniaceae</taxon>
        <taxon>Durusdinium</taxon>
    </lineage>
</organism>
<evidence type="ECO:0000313" key="4">
    <source>
        <dbReference type="EMBL" id="CAK9049299.1"/>
    </source>
</evidence>
<keyword evidence="4" id="KW-0413">Isomerase</keyword>
<evidence type="ECO:0000256" key="1">
    <source>
        <dbReference type="ARBA" id="ARBA00010876"/>
    </source>
</evidence>
<feature type="region of interest" description="Disordered" evidence="2">
    <location>
        <begin position="258"/>
        <end position="279"/>
    </location>
</feature>
<dbReference type="PANTHER" id="PTHR21600">
    <property type="entry name" value="MITOCHONDRIAL RNA PSEUDOURIDINE SYNTHASE"/>
    <property type="match status" value="1"/>
</dbReference>
<proteinExistence type="inferred from homology"/>
<keyword evidence="5" id="KW-1185">Reference proteome</keyword>
<dbReference type="CDD" id="cd02869">
    <property type="entry name" value="PseudoU_synth_RluA_like"/>
    <property type="match status" value="1"/>
</dbReference>
<feature type="domain" description="Pseudouridine synthase RsuA/RluA-like" evidence="3">
    <location>
        <begin position="239"/>
        <end position="426"/>
    </location>
</feature>
<reference evidence="4 5" key="1">
    <citation type="submission" date="2024-02" db="EMBL/GenBank/DDBJ databases">
        <authorList>
            <person name="Chen Y."/>
            <person name="Shah S."/>
            <person name="Dougan E. K."/>
            <person name="Thang M."/>
            <person name="Chan C."/>
        </authorList>
    </citation>
    <scope>NUCLEOTIDE SEQUENCE [LARGE SCALE GENOMIC DNA]</scope>
</reference>
<evidence type="ECO:0000256" key="2">
    <source>
        <dbReference type="SAM" id="MobiDB-lite"/>
    </source>
</evidence>
<name>A0ABP0MGS3_9DINO</name>
<dbReference type="Proteomes" id="UP001642464">
    <property type="component" value="Unassembled WGS sequence"/>
</dbReference>
<feature type="region of interest" description="Disordered" evidence="2">
    <location>
        <begin position="471"/>
        <end position="496"/>
    </location>
</feature>
<gene>
    <name evidence="4" type="ORF">SCF082_LOCUS27337</name>
</gene>
<comment type="similarity">
    <text evidence="1">Belongs to the pseudouridine synthase RluA family.</text>
</comment>
<dbReference type="InterPro" id="IPR020103">
    <property type="entry name" value="PsdUridine_synth_cat_dom_sf"/>
</dbReference>
<feature type="region of interest" description="Disordered" evidence="2">
    <location>
        <begin position="1"/>
        <end position="25"/>
    </location>
</feature>
<dbReference type="PROSITE" id="PS01129">
    <property type="entry name" value="PSI_RLU"/>
    <property type="match status" value="1"/>
</dbReference>
<dbReference type="InterPro" id="IPR006224">
    <property type="entry name" value="PsdUridine_synth_RluA-like_CS"/>
</dbReference>
<dbReference type="Pfam" id="PF00849">
    <property type="entry name" value="PseudoU_synth_2"/>
    <property type="match status" value="1"/>
</dbReference>
<dbReference type="GO" id="GO:0016853">
    <property type="term" value="F:isomerase activity"/>
    <property type="evidence" value="ECO:0007669"/>
    <property type="project" value="UniProtKB-KW"/>
</dbReference>